<name>A0A0A9RT53_ARUDO</name>
<reference evidence="1" key="2">
    <citation type="journal article" date="2015" name="Data Brief">
        <title>Shoot transcriptome of the giant reed, Arundo donax.</title>
        <authorList>
            <person name="Barrero R.A."/>
            <person name="Guerrero F.D."/>
            <person name="Moolhuijzen P."/>
            <person name="Goolsby J.A."/>
            <person name="Tidwell J."/>
            <person name="Bellgard S.E."/>
            <person name="Bellgard M.I."/>
        </authorList>
    </citation>
    <scope>NUCLEOTIDE SEQUENCE</scope>
    <source>
        <tissue evidence="1">Shoot tissue taken approximately 20 cm above the soil surface</tissue>
    </source>
</reference>
<protein>
    <submittedName>
        <fullName evidence="1">Uncharacterized protein</fullName>
    </submittedName>
</protein>
<dbReference type="AlphaFoldDB" id="A0A0A9RT53"/>
<proteinExistence type="predicted"/>
<dbReference type="EMBL" id="GBRH01257437">
    <property type="protein sequence ID" value="JAD40458.1"/>
    <property type="molecule type" value="Transcribed_RNA"/>
</dbReference>
<sequence length="72" mass="8582">MYTCLNPTQIVIVLNIQIVVVQFSPLLDYSRHLAYENILLYINAEFWDILQWNFSRIKWRPARPKGNKNNTS</sequence>
<reference evidence="1" key="1">
    <citation type="submission" date="2014-09" db="EMBL/GenBank/DDBJ databases">
        <authorList>
            <person name="Magalhaes I.L.F."/>
            <person name="Oliveira U."/>
            <person name="Santos F.R."/>
            <person name="Vidigal T.H.D.A."/>
            <person name="Brescovit A.D."/>
            <person name="Santos A.J."/>
        </authorList>
    </citation>
    <scope>NUCLEOTIDE SEQUENCE</scope>
    <source>
        <tissue evidence="1">Shoot tissue taken approximately 20 cm above the soil surface</tissue>
    </source>
</reference>
<evidence type="ECO:0000313" key="1">
    <source>
        <dbReference type="EMBL" id="JAD40458.1"/>
    </source>
</evidence>
<accession>A0A0A9RT53</accession>
<organism evidence="1">
    <name type="scientific">Arundo donax</name>
    <name type="common">Giant reed</name>
    <name type="synonym">Donax arundinaceus</name>
    <dbReference type="NCBI Taxonomy" id="35708"/>
    <lineage>
        <taxon>Eukaryota</taxon>
        <taxon>Viridiplantae</taxon>
        <taxon>Streptophyta</taxon>
        <taxon>Embryophyta</taxon>
        <taxon>Tracheophyta</taxon>
        <taxon>Spermatophyta</taxon>
        <taxon>Magnoliopsida</taxon>
        <taxon>Liliopsida</taxon>
        <taxon>Poales</taxon>
        <taxon>Poaceae</taxon>
        <taxon>PACMAD clade</taxon>
        <taxon>Arundinoideae</taxon>
        <taxon>Arundineae</taxon>
        <taxon>Arundo</taxon>
    </lineage>
</organism>